<dbReference type="SMART" id="SM00214">
    <property type="entry name" value="VWC"/>
    <property type="match status" value="3"/>
</dbReference>
<feature type="compositionally biased region" description="Polar residues" evidence="5">
    <location>
        <begin position="588"/>
        <end position="610"/>
    </location>
</feature>
<dbReference type="Proteomes" id="UP000693946">
    <property type="component" value="Unassembled WGS sequence"/>
</dbReference>
<dbReference type="PROSITE" id="PS01225">
    <property type="entry name" value="CTCK_2"/>
    <property type="match status" value="1"/>
</dbReference>
<keyword evidence="1" id="KW-0677">Repeat</keyword>
<gene>
    <name evidence="9" type="ORF">JOB18_049741</name>
</gene>
<reference evidence="9 10" key="1">
    <citation type="journal article" date="2021" name="Sci. Rep.">
        <title>Chromosome anchoring in Senegalese sole (Solea senegalensis) reveals sex-associated markers and genome rearrangements in flatfish.</title>
        <authorList>
            <person name="Guerrero-Cozar I."/>
            <person name="Gomez-Garrido J."/>
            <person name="Berbel C."/>
            <person name="Martinez-Blanch J.F."/>
            <person name="Alioto T."/>
            <person name="Claros M.G."/>
            <person name="Gagnaire P.A."/>
            <person name="Manchado M."/>
        </authorList>
    </citation>
    <scope>NUCLEOTIDE SEQUENCE [LARGE SCALE GENOMIC DNA]</scope>
    <source>
        <strain evidence="9">Sse05_10M</strain>
    </source>
</reference>
<dbReference type="SMART" id="SM00216">
    <property type="entry name" value="VWD"/>
    <property type="match status" value="1"/>
</dbReference>
<evidence type="ECO:0000259" key="8">
    <source>
        <dbReference type="PROSITE" id="PS51233"/>
    </source>
</evidence>
<dbReference type="PROSITE" id="PS51233">
    <property type="entry name" value="VWFD"/>
    <property type="match status" value="1"/>
</dbReference>
<feature type="disulfide bond" evidence="4">
    <location>
        <begin position="1065"/>
        <end position="1119"/>
    </location>
</feature>
<protein>
    <submittedName>
        <fullName evidence="9">Intestinal mucin</fullName>
    </submittedName>
</protein>
<comment type="caution">
    <text evidence="9">The sequence shown here is derived from an EMBL/GenBank/DDBJ whole genome shotgun (WGS) entry which is preliminary data.</text>
</comment>
<evidence type="ECO:0000256" key="3">
    <source>
        <dbReference type="ARBA" id="ARBA00023180"/>
    </source>
</evidence>
<dbReference type="InterPro" id="IPR001846">
    <property type="entry name" value="VWF_type-D"/>
</dbReference>
<evidence type="ECO:0000259" key="6">
    <source>
        <dbReference type="PROSITE" id="PS01225"/>
    </source>
</evidence>
<feature type="compositionally biased region" description="Basic and acidic residues" evidence="5">
    <location>
        <begin position="611"/>
        <end position="622"/>
    </location>
</feature>
<feature type="disulfide bond" evidence="4">
    <location>
        <begin position="1069"/>
        <end position="1121"/>
    </location>
</feature>
<feature type="region of interest" description="Disordered" evidence="5">
    <location>
        <begin position="542"/>
        <end position="903"/>
    </location>
</feature>
<evidence type="ECO:0000313" key="9">
    <source>
        <dbReference type="EMBL" id="KAG7468769.1"/>
    </source>
</evidence>
<dbReference type="CDD" id="cd19941">
    <property type="entry name" value="TIL"/>
    <property type="match status" value="1"/>
</dbReference>
<evidence type="ECO:0000256" key="2">
    <source>
        <dbReference type="ARBA" id="ARBA00023157"/>
    </source>
</evidence>
<feature type="compositionally biased region" description="Low complexity" evidence="5">
    <location>
        <begin position="730"/>
        <end position="771"/>
    </location>
</feature>
<feature type="disulfide bond" evidence="4">
    <location>
        <begin position="1054"/>
        <end position="1103"/>
    </location>
</feature>
<evidence type="ECO:0000256" key="1">
    <source>
        <dbReference type="ARBA" id="ARBA00022737"/>
    </source>
</evidence>
<dbReference type="PROSITE" id="PS01185">
    <property type="entry name" value="CTCK_1"/>
    <property type="match status" value="1"/>
</dbReference>
<dbReference type="SMART" id="SM00041">
    <property type="entry name" value="CT"/>
    <property type="match status" value="1"/>
</dbReference>
<feature type="compositionally biased region" description="Basic and acidic residues" evidence="5">
    <location>
        <begin position="772"/>
        <end position="821"/>
    </location>
</feature>
<dbReference type="InterPro" id="IPR001007">
    <property type="entry name" value="VWF_dom"/>
</dbReference>
<dbReference type="Pfam" id="PF00094">
    <property type="entry name" value="VWD"/>
    <property type="match status" value="1"/>
</dbReference>
<name>A0AAV6PJP5_SOLSE</name>
<keyword evidence="3" id="KW-0325">Glycoprotein</keyword>
<dbReference type="EMBL" id="JAGKHQ010000447">
    <property type="protein sequence ID" value="KAG7468769.1"/>
    <property type="molecule type" value="Genomic_DNA"/>
</dbReference>
<dbReference type="PANTHER" id="PTHR11339:SF406">
    <property type="entry name" value="MUCIN-5AC-LIKE"/>
    <property type="match status" value="1"/>
</dbReference>
<dbReference type="SMART" id="SM00832">
    <property type="entry name" value="C8"/>
    <property type="match status" value="1"/>
</dbReference>
<sequence>MVYNVSDGGAFCYVATCNASCQIVVMSEVCATTPGTTTTAITTTTTVSSSTPTPTTSESTTTLDCIYEDPPRKNGETWKVDNCTTAVCSNGLVSNKSTECQEVQKPICASGDEAVKVYDEDGCCFKYECQCMCTVWSAQNYKTFDGKTYNFNKNCTYYLVKESINQYNLSVMVNNHECDPSTGQICQQDVIVEYKNTEVLLTRLISDGTLVNAAFVNGKRVYPTYRNKDVRITATDSVLRLRLKKIDFKVIFKCSTVVIRMGEEFQGKTEGQCGTCDNIQSNDCRSPNGQVEDCQDSAEDWAVPGQDCITTTTVPTTPITTVPPSTTLSTCRPAICDLLTSSVFAPCNEYISPGPFVATCQSDICNYNNHTCESLDAYATECASEGYCIDWRNSTNGQCEIKCPKNQVYKACGTTMEPTCDQRYNDMNQANSTTEEKYEGCFCIEGTTLFNPVHDKCVNACNCVGPEGEPKEVGETWTNNCKECVCDKDTLSVQCEPVQCQIQPTPNCSEAYQLVNRTVDCCTEELCVPKDVCVYNMTVYKPGEKIPTPETPGPTTTTTQPETTSPPGQTTTTAPSGGQTTTTAPSGDNSPIGRTNNDNSTIGRTNNHNSTIEDKQQHHQDKQTAPSGETTAPSGQTTTATSSGETTTAPSGQTTTPSGGQTTTTASSGEQTTTAISEQPSGQTTTAPSGQTTTAPSGQTTASGQQQQQHHQDKQQHHQDKQLQQHHQRTNNNSNIRRQNNNSTIRRTNNNSTIRRLNNNSTIRRTQQQQQHHQEDKQQQQHQEAKQQQHHQEDKQQQHIEAKQQQHHQEDKQQQQHHQENKTTTATSGGETTTAPSGGQTTTTAPSGGQTTTATSGGETTTAPSSGQTITPSGGQTTTAPSGGQTTTAPSGGQTTTVSPLSTTPFVHKPGPCQECYCGPNKDPVTGLNMIGCQPVVCNTSCSEGYEYIPDPEKCCGSCVQKNCIHEFDNGTVIVMEPNTSYVPPEDKCTEYQCTKVNGKIKVTVIQKTCPPFNPLDCEPGTETTDANGCCRSCKIRTICELKTTETYIKVNDCTSDQMVSLSHCAGLCGSTSKYSAAANKMMHKCECCREDETEQKEVNMNCNDGSKRKHTYTKVKSCKCTVAECVPGSGGK</sequence>
<dbReference type="InterPro" id="IPR006207">
    <property type="entry name" value="Cys_knot_C"/>
</dbReference>
<evidence type="ECO:0000256" key="5">
    <source>
        <dbReference type="SAM" id="MobiDB-lite"/>
    </source>
</evidence>
<comment type="caution">
    <text evidence="4">Lacks conserved residue(s) required for the propagation of feature annotation.</text>
</comment>
<feature type="domain" description="VWFC" evidence="7">
    <location>
        <begin position="463"/>
        <end position="528"/>
    </location>
</feature>
<dbReference type="PANTHER" id="PTHR11339">
    <property type="entry name" value="EXTRACELLULAR MATRIX GLYCOPROTEIN RELATED"/>
    <property type="match status" value="1"/>
</dbReference>
<keyword evidence="2 4" id="KW-1015">Disulfide bond</keyword>
<dbReference type="InterPro" id="IPR050780">
    <property type="entry name" value="Mucin_vWF_Thrombospondin_sf"/>
</dbReference>
<dbReference type="InterPro" id="IPR014853">
    <property type="entry name" value="VWF/SSPO/ZAN-like_Cys-rich_dom"/>
</dbReference>
<organism evidence="9 10">
    <name type="scientific">Solea senegalensis</name>
    <name type="common">Senegalese sole</name>
    <dbReference type="NCBI Taxonomy" id="28829"/>
    <lineage>
        <taxon>Eukaryota</taxon>
        <taxon>Metazoa</taxon>
        <taxon>Chordata</taxon>
        <taxon>Craniata</taxon>
        <taxon>Vertebrata</taxon>
        <taxon>Euteleostomi</taxon>
        <taxon>Actinopterygii</taxon>
        <taxon>Neopterygii</taxon>
        <taxon>Teleostei</taxon>
        <taxon>Neoteleostei</taxon>
        <taxon>Acanthomorphata</taxon>
        <taxon>Carangaria</taxon>
        <taxon>Pleuronectiformes</taxon>
        <taxon>Pleuronectoidei</taxon>
        <taxon>Soleidae</taxon>
        <taxon>Solea</taxon>
    </lineage>
</organism>
<evidence type="ECO:0000256" key="4">
    <source>
        <dbReference type="PROSITE-ProRule" id="PRU00039"/>
    </source>
</evidence>
<dbReference type="PROSITE" id="PS50184">
    <property type="entry name" value="VWFC_2"/>
    <property type="match status" value="1"/>
</dbReference>
<keyword evidence="10" id="KW-1185">Reference proteome</keyword>
<dbReference type="AlphaFoldDB" id="A0AAV6PJP5"/>
<feature type="domain" description="VWFD" evidence="8">
    <location>
        <begin position="131"/>
        <end position="309"/>
    </location>
</feature>
<feature type="compositionally biased region" description="Low complexity" evidence="5">
    <location>
        <begin position="823"/>
        <end position="897"/>
    </location>
</feature>
<feature type="compositionally biased region" description="Low complexity" evidence="5">
    <location>
        <begin position="553"/>
        <end position="587"/>
    </location>
</feature>
<feature type="domain" description="CTCK" evidence="6">
    <location>
        <begin position="1031"/>
        <end position="1127"/>
    </location>
</feature>
<evidence type="ECO:0000259" key="7">
    <source>
        <dbReference type="PROSITE" id="PS50184"/>
    </source>
</evidence>
<evidence type="ECO:0000313" key="10">
    <source>
        <dbReference type="Proteomes" id="UP000693946"/>
    </source>
</evidence>
<feature type="compositionally biased region" description="Low complexity" evidence="5">
    <location>
        <begin position="628"/>
        <end position="696"/>
    </location>
</feature>
<dbReference type="Pfam" id="PF08742">
    <property type="entry name" value="C8"/>
    <property type="match status" value="1"/>
</dbReference>
<feature type="compositionally biased region" description="Basic and acidic residues" evidence="5">
    <location>
        <begin position="710"/>
        <end position="723"/>
    </location>
</feature>
<accession>A0AAV6PJP5</accession>
<proteinExistence type="predicted"/>